<dbReference type="OrthoDB" id="10266662at2759"/>
<dbReference type="AlphaFoldDB" id="A0A0H2RYA7"/>
<dbReference type="PANTHER" id="PTHR12687">
    <property type="entry name" value="NUCLEOLAR COMPLEX 2 AND RAD4-RELATED"/>
    <property type="match status" value="1"/>
</dbReference>
<evidence type="ECO:0000313" key="5">
    <source>
        <dbReference type="EMBL" id="KLO16607.1"/>
    </source>
</evidence>
<keyword evidence="3" id="KW-0539">Nucleus</keyword>
<name>A0A0H2RYA7_9AGAM</name>
<dbReference type="GO" id="GO:0030690">
    <property type="term" value="C:Noc1p-Noc2p complex"/>
    <property type="evidence" value="ECO:0007669"/>
    <property type="project" value="TreeGrafter"/>
</dbReference>
<dbReference type="GO" id="GO:0005730">
    <property type="term" value="C:nucleolus"/>
    <property type="evidence" value="ECO:0007669"/>
    <property type="project" value="TreeGrafter"/>
</dbReference>
<evidence type="ECO:0000256" key="3">
    <source>
        <dbReference type="ARBA" id="ARBA00023242"/>
    </source>
</evidence>
<comment type="similarity">
    <text evidence="2">Belongs to the NOC2 family.</text>
</comment>
<organism evidence="5 6">
    <name type="scientific">Schizopora paradoxa</name>
    <dbReference type="NCBI Taxonomy" id="27342"/>
    <lineage>
        <taxon>Eukaryota</taxon>
        <taxon>Fungi</taxon>
        <taxon>Dikarya</taxon>
        <taxon>Basidiomycota</taxon>
        <taxon>Agaricomycotina</taxon>
        <taxon>Agaricomycetes</taxon>
        <taxon>Hymenochaetales</taxon>
        <taxon>Schizoporaceae</taxon>
        <taxon>Schizopora</taxon>
    </lineage>
</organism>
<dbReference type="GO" id="GO:0030691">
    <property type="term" value="C:Noc2p-Noc3p complex"/>
    <property type="evidence" value="ECO:0007669"/>
    <property type="project" value="TreeGrafter"/>
</dbReference>
<dbReference type="STRING" id="27342.A0A0H2RYA7"/>
<feature type="compositionally biased region" description="Acidic residues" evidence="4">
    <location>
        <begin position="97"/>
        <end position="131"/>
    </location>
</feature>
<proteinExistence type="inferred from homology"/>
<feature type="compositionally biased region" description="Acidic residues" evidence="4">
    <location>
        <begin position="61"/>
        <end position="74"/>
    </location>
</feature>
<accession>A0A0H2RYA7</accession>
<dbReference type="Proteomes" id="UP000053477">
    <property type="component" value="Unassembled WGS sequence"/>
</dbReference>
<feature type="region of interest" description="Disordered" evidence="4">
    <location>
        <begin position="165"/>
        <end position="194"/>
    </location>
</feature>
<evidence type="ECO:0000256" key="4">
    <source>
        <dbReference type="SAM" id="MobiDB-lite"/>
    </source>
</evidence>
<reference evidence="5 6" key="1">
    <citation type="submission" date="2015-04" db="EMBL/GenBank/DDBJ databases">
        <title>Complete genome sequence of Schizopora paradoxa KUC8140, a cosmopolitan wood degrader in East Asia.</title>
        <authorList>
            <consortium name="DOE Joint Genome Institute"/>
            <person name="Min B."/>
            <person name="Park H."/>
            <person name="Jang Y."/>
            <person name="Kim J.-J."/>
            <person name="Kim K.H."/>
            <person name="Pangilinan J."/>
            <person name="Lipzen A."/>
            <person name="Riley R."/>
            <person name="Grigoriev I.V."/>
            <person name="Spatafora J.W."/>
            <person name="Choi I.-G."/>
        </authorList>
    </citation>
    <scope>NUCLEOTIDE SEQUENCE [LARGE SCALE GENOMIC DNA]</scope>
    <source>
        <strain evidence="5 6">KUC8140</strain>
    </source>
</reference>
<dbReference type="FunCoup" id="A0A0H2RYA7">
    <property type="interactions" value="482"/>
</dbReference>
<dbReference type="PANTHER" id="PTHR12687:SF4">
    <property type="entry name" value="NUCLEOLAR COMPLEX PROTEIN 2 HOMOLOG"/>
    <property type="match status" value="1"/>
</dbReference>
<dbReference type="InParanoid" id="A0A0H2RYA7"/>
<sequence length="694" mass="78213">MGKKASKASRKYAASGQLKKEIESRKKHQQIKRNIERKRTGKPGFDKENANGQRKGKEKAEDTEEGDDAEEEGNGLDGETGQFKGMSVDDFLKGDFMEDGSDKDEDEEDENEEDEEMDEDDGSFASLDDLEDEGVAHKLELAKLAEKDPEFFKYLQENDQELLDFDVDEEDVSMDDDEDGGDREDEEEVKAPSLTKEHLKRWQKALLEHRSLRSLKKLLIAFRAAAHMNDDNESLAWTIDSPAVYEKLVATALRYTPVVLDHHVPYKTLPDGKFKPPSQSTKLKALQKLVQSYFFNILHLIDQLTDHDTILLAVNESVKIAPYIVSSRKAMKLYIKTCLKLWSSADDDIRIASYIILRKLAISCDEGVRDMVLKNTYLTLLRNAKSTTAHTLPSINLMKNSASELFCADHASSYQHAFMYIRQLAVHLRNSMKVKSKEAYRQVYNWQYVHAVDFWSIVLAKACDAKARAEKGGAESELQALLYPLTQVSLGAVKLVPSSRSFPFHLHILRSLIHLSSHTEVYIPLPPYLLPIITASLAPTSKPKSSTLRPIDLETAIRAPGQYQRTRVFLSTVLEEAIFLLATWLAARPVQASVAFPEVVVPVLVSLRKGLKKASGGKEAAMVKGLVDRVEECARIVAEKRKGVNFGPKALHEVRAWERALDVEETPLGKYVKSQAKLREKRRQLVEKVCDLSG</sequence>
<evidence type="ECO:0000313" key="6">
    <source>
        <dbReference type="Proteomes" id="UP000053477"/>
    </source>
</evidence>
<comment type="subcellular location">
    <subcellularLocation>
        <location evidence="1">Nucleus</location>
    </subcellularLocation>
</comment>
<dbReference type="GO" id="GO:0042273">
    <property type="term" value="P:ribosomal large subunit biogenesis"/>
    <property type="evidence" value="ECO:0007669"/>
    <property type="project" value="TreeGrafter"/>
</dbReference>
<gene>
    <name evidence="5" type="ORF">SCHPADRAFT_901405</name>
</gene>
<keyword evidence="6" id="KW-1185">Reference proteome</keyword>
<protein>
    <submittedName>
        <fullName evidence="5">Noc2-domain-containing protein</fullName>
    </submittedName>
</protein>
<feature type="compositionally biased region" description="Basic and acidic residues" evidence="4">
    <location>
        <begin position="33"/>
        <end position="49"/>
    </location>
</feature>
<evidence type="ECO:0000256" key="2">
    <source>
        <dbReference type="ARBA" id="ARBA00005907"/>
    </source>
</evidence>
<dbReference type="InterPro" id="IPR005343">
    <property type="entry name" value="Noc2"/>
</dbReference>
<dbReference type="Pfam" id="PF03715">
    <property type="entry name" value="Noc2"/>
    <property type="match status" value="1"/>
</dbReference>
<feature type="compositionally biased region" description="Basic residues" evidence="4">
    <location>
        <begin position="1"/>
        <end position="10"/>
    </location>
</feature>
<evidence type="ECO:0000256" key="1">
    <source>
        <dbReference type="ARBA" id="ARBA00004123"/>
    </source>
</evidence>
<feature type="compositionally biased region" description="Acidic residues" evidence="4">
    <location>
        <begin position="165"/>
        <end position="188"/>
    </location>
</feature>
<dbReference type="EMBL" id="KQ085914">
    <property type="protein sequence ID" value="KLO16607.1"/>
    <property type="molecule type" value="Genomic_DNA"/>
</dbReference>
<dbReference type="GO" id="GO:0005654">
    <property type="term" value="C:nucleoplasm"/>
    <property type="evidence" value="ECO:0007669"/>
    <property type="project" value="TreeGrafter"/>
</dbReference>
<feature type="region of interest" description="Disordered" evidence="4">
    <location>
        <begin position="1"/>
        <end position="131"/>
    </location>
</feature>